<dbReference type="AlphaFoldDB" id="A0A2P7MYD1"/>
<dbReference type="OrthoDB" id="553781at2"/>
<comment type="caution">
    <text evidence="3">The sequence shown here is derived from an EMBL/GenBank/DDBJ whole genome shotgun (WGS) entry which is preliminary data.</text>
</comment>
<dbReference type="Proteomes" id="UP000243002">
    <property type="component" value="Unassembled WGS sequence"/>
</dbReference>
<keyword evidence="2" id="KW-0732">Signal</keyword>
<keyword evidence="4" id="KW-1185">Reference proteome</keyword>
<organism evidence="3 4">
    <name type="scientific">Cyanobium usitatum str. Tous</name>
    <dbReference type="NCBI Taxonomy" id="2116684"/>
    <lineage>
        <taxon>Bacteria</taxon>
        <taxon>Bacillati</taxon>
        <taxon>Cyanobacteriota</taxon>
        <taxon>Cyanophyceae</taxon>
        <taxon>Synechococcales</taxon>
        <taxon>Prochlorococcaceae</taxon>
        <taxon>Cyanobium</taxon>
    </lineage>
</organism>
<dbReference type="EMBL" id="PXXO01000004">
    <property type="protein sequence ID" value="PSJ06250.1"/>
    <property type="molecule type" value="Genomic_DNA"/>
</dbReference>
<reference evidence="3 4" key="1">
    <citation type="journal article" date="2018" name="Environ. Microbiol.">
        <title>Ecological and genomic features of two widespread freshwater picocyanobacteria.</title>
        <authorList>
            <person name="Cabello-Yeves P.J."/>
            <person name="Picazo A."/>
            <person name="Camacho A."/>
            <person name="Callieri C."/>
            <person name="Rosselli R."/>
            <person name="Roda-Garcia J.J."/>
            <person name="Coutinho F.H."/>
            <person name="Rodriguez-Valera F."/>
        </authorList>
    </citation>
    <scope>NUCLEOTIDE SEQUENCE [LARGE SCALE GENOMIC DNA]</scope>
    <source>
        <strain evidence="3 4">Tous</strain>
    </source>
</reference>
<feature type="signal peptide" evidence="2">
    <location>
        <begin position="1"/>
        <end position="31"/>
    </location>
</feature>
<evidence type="ECO:0000313" key="3">
    <source>
        <dbReference type="EMBL" id="PSJ06250.1"/>
    </source>
</evidence>
<accession>A0A2P7MYD1</accession>
<gene>
    <name evidence="3" type="ORF">C7K55_04780</name>
</gene>
<evidence type="ECO:0000256" key="2">
    <source>
        <dbReference type="SAM" id="SignalP"/>
    </source>
</evidence>
<evidence type="ECO:0000313" key="4">
    <source>
        <dbReference type="Proteomes" id="UP000243002"/>
    </source>
</evidence>
<evidence type="ECO:0008006" key="5">
    <source>
        <dbReference type="Google" id="ProtNLM"/>
    </source>
</evidence>
<protein>
    <recommendedName>
        <fullName evidence="5">Secreted protein</fullName>
    </recommendedName>
</protein>
<sequence>MPAIPAPFLPRARLFPIFGAALVGLMAAAPAAEAQAKTRAASADPALIALLRDGDLNALDAACVSAVRRSDGPLLRQLQQRLLTIHPAPQPLVVVLTNAHSLLSCQAPDGALQVLARVGPAPGAERTQWLVLQWRAAQAGLHHQLAADALERLAAGNLGQLALLELPAGQRQDGTPINCPALDLLAGHLESLGQRQRAAEVLVSSAQPGAATAARLAKAVALSGALPALEQDRILELALEQAASSGSWGLVAEILDQQLALAGSTPEQVARATERRLRLSSRIDDAYGEWMLQRRDPAALSRQGDLERQLRTPRAPGGHAAAAQSPDPQP</sequence>
<feature type="chain" id="PRO_5015203864" description="Secreted protein" evidence="2">
    <location>
        <begin position="32"/>
        <end position="330"/>
    </location>
</feature>
<feature type="region of interest" description="Disordered" evidence="1">
    <location>
        <begin position="298"/>
        <end position="330"/>
    </location>
</feature>
<name>A0A2P7MYD1_9CYAN</name>
<proteinExistence type="predicted"/>
<evidence type="ECO:0000256" key="1">
    <source>
        <dbReference type="SAM" id="MobiDB-lite"/>
    </source>
</evidence>